<dbReference type="EMBL" id="JBHTHX010001094">
    <property type="protein sequence ID" value="MFD0887866.1"/>
    <property type="molecule type" value="Genomic_DNA"/>
</dbReference>
<comment type="caution">
    <text evidence="2">The sequence shown here is derived from an EMBL/GenBank/DDBJ whole genome shotgun (WGS) entry which is preliminary data.</text>
</comment>
<reference evidence="3" key="1">
    <citation type="journal article" date="2019" name="Int. J. Syst. Evol. Microbiol.">
        <title>The Global Catalogue of Microorganisms (GCM) 10K type strain sequencing project: providing services to taxonomists for standard genome sequencing and annotation.</title>
        <authorList>
            <consortium name="The Broad Institute Genomics Platform"/>
            <consortium name="The Broad Institute Genome Sequencing Center for Infectious Disease"/>
            <person name="Wu L."/>
            <person name="Ma J."/>
        </authorList>
    </citation>
    <scope>NUCLEOTIDE SEQUENCE [LARGE SCALE GENOMIC DNA]</scope>
    <source>
        <strain evidence="3">CCUG 62974</strain>
    </source>
</reference>
<name>A0ABW3DXP0_9ACTN</name>
<proteinExistence type="predicted"/>
<keyword evidence="2" id="KW-0067">ATP-binding</keyword>
<organism evidence="2 3">
    <name type="scientific">Streptosporangium algeriense</name>
    <dbReference type="NCBI Taxonomy" id="1682748"/>
    <lineage>
        <taxon>Bacteria</taxon>
        <taxon>Bacillati</taxon>
        <taxon>Actinomycetota</taxon>
        <taxon>Actinomycetes</taxon>
        <taxon>Streptosporangiales</taxon>
        <taxon>Streptosporangiaceae</taxon>
        <taxon>Streptosporangium</taxon>
    </lineage>
</organism>
<dbReference type="GO" id="GO:0005524">
    <property type="term" value="F:ATP binding"/>
    <property type="evidence" value="ECO:0007669"/>
    <property type="project" value="UniProtKB-KW"/>
</dbReference>
<dbReference type="Proteomes" id="UP001597024">
    <property type="component" value="Unassembled WGS sequence"/>
</dbReference>
<dbReference type="InterPro" id="IPR041664">
    <property type="entry name" value="AAA_16"/>
</dbReference>
<evidence type="ECO:0000313" key="2">
    <source>
        <dbReference type="EMBL" id="MFD0887866.1"/>
    </source>
</evidence>
<keyword evidence="3" id="KW-1185">Reference proteome</keyword>
<feature type="non-terminal residue" evidence="2">
    <location>
        <position position="55"/>
    </location>
</feature>
<feature type="domain" description="Orc1-like AAA ATPase" evidence="1">
    <location>
        <begin position="2"/>
        <end position="45"/>
    </location>
</feature>
<sequence>MLYGRAAEQAVIDRLLREARAGRSGALVVRGEPGIGKTALLDHAASGDTRVIRGT</sequence>
<dbReference type="InterPro" id="IPR027417">
    <property type="entry name" value="P-loop_NTPase"/>
</dbReference>
<evidence type="ECO:0000313" key="3">
    <source>
        <dbReference type="Proteomes" id="UP001597024"/>
    </source>
</evidence>
<gene>
    <name evidence="2" type="ORF">ACFQ08_25275</name>
</gene>
<keyword evidence="2" id="KW-0547">Nucleotide-binding</keyword>
<dbReference type="SUPFAM" id="SSF52540">
    <property type="entry name" value="P-loop containing nucleoside triphosphate hydrolases"/>
    <property type="match status" value="1"/>
</dbReference>
<accession>A0ABW3DXP0</accession>
<dbReference type="Pfam" id="PF13191">
    <property type="entry name" value="AAA_16"/>
    <property type="match status" value="1"/>
</dbReference>
<evidence type="ECO:0000259" key="1">
    <source>
        <dbReference type="Pfam" id="PF13191"/>
    </source>
</evidence>
<protein>
    <submittedName>
        <fullName evidence="2">ATP-binding protein</fullName>
    </submittedName>
</protein>